<sequence length="604" mass="63679">MIRGFRPCPVQVAEQAAARPGAPAIVTGSAVLGYRELDERANRLAHHLLGLGVGPDVPVAVGLPRGPELIVALLAVLRAGGAYLPLDPEYPARRLSGILDDARPPVLITAEPVAVTLPACPAVVDMDDDFSALPAHDPGVRIHADALAYVIYTSGSTGVPKGVHVPHRGLANLIGWHVTRYRIRPGDHCGHVAAIGFDASVWEIWPTLAAGATLHLPPADVRLDPQRLLSWLTSSGITVTFLPTPIAEEVLRLPTPPSALRTVLTGGDALTSAPSPGTPYQLVNHYGPTEASVVSTAGTVLPGEAVPPPIGRAIDGVTAYLLDETLMPVPDGKPGELHVGGAGLARGYLGRPGMTADRFIPDPFGSGSRLYRTGDIGRRRPDGAIEFLGRADDQVKIRGVRVELGEIAARLREHPGVLDAVAVPGSGHIVGYVTYRGEKPDPDAILDRLRQVLPAAIVPAAVLALERFPLTPNGKVDRAALPAPASTTVVPPRDDVEELVSRAWYEVLGHTDRQANVDDNFFVLGGHSLLAAQLSARLRELFGVPLPVQATLRAPTIARLAVEIRARDPDLGRVAEVAALHRKIACLSDDEVAAMLADLGGEAP</sequence>
<dbReference type="GO" id="GO:0031177">
    <property type="term" value="F:phosphopantetheine binding"/>
    <property type="evidence" value="ECO:0007669"/>
    <property type="project" value="InterPro"/>
</dbReference>
<dbReference type="GO" id="GO:0005737">
    <property type="term" value="C:cytoplasm"/>
    <property type="evidence" value="ECO:0007669"/>
    <property type="project" value="TreeGrafter"/>
</dbReference>
<evidence type="ECO:0000259" key="4">
    <source>
        <dbReference type="PROSITE" id="PS50075"/>
    </source>
</evidence>
<gene>
    <name evidence="5" type="ORF">AOZ06_16905</name>
</gene>
<dbReference type="FunFam" id="3.40.50.980:FF:000001">
    <property type="entry name" value="Non-ribosomal peptide synthetase"/>
    <property type="match status" value="1"/>
</dbReference>
<dbReference type="Gene3D" id="3.40.50.1820">
    <property type="entry name" value="alpha/beta hydrolase"/>
    <property type="match status" value="1"/>
</dbReference>
<dbReference type="Pfam" id="PF00501">
    <property type="entry name" value="AMP-binding"/>
    <property type="match status" value="1"/>
</dbReference>
<dbReference type="Gene3D" id="2.30.38.10">
    <property type="entry name" value="Luciferase, Domain 3"/>
    <property type="match status" value="1"/>
</dbReference>
<dbReference type="InterPro" id="IPR020806">
    <property type="entry name" value="PKS_PP-bd"/>
</dbReference>
<reference evidence="5 6" key="1">
    <citation type="submission" date="2015-07" db="EMBL/GenBank/DDBJ databases">
        <title>Genome sequencing of Kibdelosporangium phytohabitans.</title>
        <authorList>
            <person name="Qin S."/>
            <person name="Xing K."/>
        </authorList>
    </citation>
    <scope>NUCLEOTIDE SEQUENCE [LARGE SCALE GENOMIC DNA]</scope>
    <source>
        <strain evidence="5 6">KLBMP1111</strain>
    </source>
</reference>
<dbReference type="PROSITE" id="PS00455">
    <property type="entry name" value="AMP_BINDING"/>
    <property type="match status" value="1"/>
</dbReference>
<dbReference type="PANTHER" id="PTHR45527">
    <property type="entry name" value="NONRIBOSOMAL PEPTIDE SYNTHETASE"/>
    <property type="match status" value="1"/>
</dbReference>
<dbReference type="EMBL" id="CP012752">
    <property type="protein sequence ID" value="ALG08363.1"/>
    <property type="molecule type" value="Genomic_DNA"/>
</dbReference>
<dbReference type="KEGG" id="kphy:AOZ06_16905"/>
<dbReference type="GO" id="GO:0044550">
    <property type="term" value="P:secondary metabolite biosynthetic process"/>
    <property type="evidence" value="ECO:0007669"/>
    <property type="project" value="TreeGrafter"/>
</dbReference>
<accession>A0A0N9I1R2</accession>
<evidence type="ECO:0000256" key="1">
    <source>
        <dbReference type="ARBA" id="ARBA00001957"/>
    </source>
</evidence>
<dbReference type="InterPro" id="IPR036736">
    <property type="entry name" value="ACP-like_sf"/>
</dbReference>
<dbReference type="FunFam" id="2.30.38.10:FF:000001">
    <property type="entry name" value="Non-ribosomal peptide synthetase PvdI"/>
    <property type="match status" value="1"/>
</dbReference>
<dbReference type="STRING" id="860235.AOZ06_16905"/>
<dbReference type="InterPro" id="IPR025110">
    <property type="entry name" value="AMP-bd_C"/>
</dbReference>
<dbReference type="PANTHER" id="PTHR45527:SF1">
    <property type="entry name" value="FATTY ACID SYNTHASE"/>
    <property type="match status" value="1"/>
</dbReference>
<proteinExistence type="predicted"/>
<protein>
    <recommendedName>
        <fullName evidence="4">Carrier domain-containing protein</fullName>
    </recommendedName>
</protein>
<dbReference type="InterPro" id="IPR029058">
    <property type="entry name" value="AB_hydrolase_fold"/>
</dbReference>
<evidence type="ECO:0000256" key="3">
    <source>
        <dbReference type="ARBA" id="ARBA00022553"/>
    </source>
</evidence>
<dbReference type="SUPFAM" id="SSF56801">
    <property type="entry name" value="Acetyl-CoA synthetase-like"/>
    <property type="match status" value="1"/>
</dbReference>
<dbReference type="Gene3D" id="3.30.300.30">
    <property type="match status" value="1"/>
</dbReference>
<dbReference type="Proteomes" id="UP000063699">
    <property type="component" value="Chromosome"/>
</dbReference>
<dbReference type="InterPro" id="IPR045851">
    <property type="entry name" value="AMP-bd_C_sf"/>
</dbReference>
<keyword evidence="3" id="KW-0597">Phosphoprotein</keyword>
<dbReference type="InterPro" id="IPR000873">
    <property type="entry name" value="AMP-dep_synth/lig_dom"/>
</dbReference>
<dbReference type="AlphaFoldDB" id="A0A0N9I1R2"/>
<dbReference type="InterPro" id="IPR009081">
    <property type="entry name" value="PP-bd_ACP"/>
</dbReference>
<dbReference type="RefSeq" id="WP_054290270.1">
    <property type="nucleotide sequence ID" value="NZ_CP012752.1"/>
</dbReference>
<dbReference type="NCBIfam" id="TIGR01733">
    <property type="entry name" value="AA-adenyl-dom"/>
    <property type="match status" value="1"/>
</dbReference>
<dbReference type="Pfam" id="PF00550">
    <property type="entry name" value="PP-binding"/>
    <property type="match status" value="1"/>
</dbReference>
<organism evidence="5 6">
    <name type="scientific">Kibdelosporangium phytohabitans</name>
    <dbReference type="NCBI Taxonomy" id="860235"/>
    <lineage>
        <taxon>Bacteria</taxon>
        <taxon>Bacillati</taxon>
        <taxon>Actinomycetota</taxon>
        <taxon>Actinomycetes</taxon>
        <taxon>Pseudonocardiales</taxon>
        <taxon>Pseudonocardiaceae</taxon>
        <taxon>Kibdelosporangium</taxon>
    </lineage>
</organism>
<name>A0A0N9I1R2_9PSEU</name>
<dbReference type="InterPro" id="IPR010071">
    <property type="entry name" value="AA_adenyl_dom"/>
</dbReference>
<feature type="domain" description="Carrier" evidence="4">
    <location>
        <begin position="491"/>
        <end position="568"/>
    </location>
</feature>
<evidence type="ECO:0000313" key="6">
    <source>
        <dbReference type="Proteomes" id="UP000063699"/>
    </source>
</evidence>
<evidence type="ECO:0000313" key="5">
    <source>
        <dbReference type="EMBL" id="ALG08363.1"/>
    </source>
</evidence>
<dbReference type="PROSITE" id="PS50075">
    <property type="entry name" value="CARRIER"/>
    <property type="match status" value="1"/>
</dbReference>
<keyword evidence="6" id="KW-1185">Reference proteome</keyword>
<dbReference type="Gene3D" id="3.40.50.980">
    <property type="match status" value="2"/>
</dbReference>
<dbReference type="CDD" id="cd05930">
    <property type="entry name" value="A_NRPS"/>
    <property type="match status" value="1"/>
</dbReference>
<dbReference type="InterPro" id="IPR020845">
    <property type="entry name" value="AMP-binding_CS"/>
</dbReference>
<keyword evidence="2" id="KW-0596">Phosphopantetheine</keyword>
<dbReference type="Pfam" id="PF13193">
    <property type="entry name" value="AMP-binding_C"/>
    <property type="match status" value="1"/>
</dbReference>
<evidence type="ECO:0000256" key="2">
    <source>
        <dbReference type="ARBA" id="ARBA00022450"/>
    </source>
</evidence>
<dbReference type="OrthoDB" id="3243414at2"/>
<dbReference type="SMART" id="SM00823">
    <property type="entry name" value="PKS_PP"/>
    <property type="match status" value="1"/>
</dbReference>
<dbReference type="GO" id="GO:0043041">
    <property type="term" value="P:amino acid activation for nonribosomal peptide biosynthetic process"/>
    <property type="evidence" value="ECO:0007669"/>
    <property type="project" value="TreeGrafter"/>
</dbReference>
<dbReference type="SUPFAM" id="SSF47336">
    <property type="entry name" value="ACP-like"/>
    <property type="match status" value="1"/>
</dbReference>
<comment type="cofactor">
    <cofactor evidence="1">
        <name>pantetheine 4'-phosphate</name>
        <dbReference type="ChEBI" id="CHEBI:47942"/>
    </cofactor>
</comment>